<organism evidence="3 4">
    <name type="scientific">Myroides odoratimimus</name>
    <dbReference type="NCBI Taxonomy" id="76832"/>
    <lineage>
        <taxon>Bacteria</taxon>
        <taxon>Pseudomonadati</taxon>
        <taxon>Bacteroidota</taxon>
        <taxon>Flavobacteriia</taxon>
        <taxon>Flavobacteriales</taxon>
        <taxon>Flavobacteriaceae</taxon>
        <taxon>Myroides</taxon>
    </lineage>
</organism>
<dbReference type="SUPFAM" id="SSF56925">
    <property type="entry name" value="OMPA-like"/>
    <property type="match status" value="1"/>
</dbReference>
<dbReference type="GeneID" id="66975109"/>
<dbReference type="Pfam" id="PF13505">
    <property type="entry name" value="OMP_b-brl"/>
    <property type="match status" value="1"/>
</dbReference>
<accession>A0A0S7EDV8</accession>
<evidence type="ECO:0000313" key="3">
    <source>
        <dbReference type="EMBL" id="ALU26431.1"/>
    </source>
</evidence>
<dbReference type="Proteomes" id="UP000069030">
    <property type="component" value="Chromosome"/>
</dbReference>
<dbReference type="InterPro" id="IPR027385">
    <property type="entry name" value="Beta-barrel_OMP"/>
</dbReference>
<reference evidence="3 4" key="1">
    <citation type="journal article" date="2016" name="J. Zhejiang Univ. Sci. B">
        <title>Antibiotic resistance mechanisms of Myroides sp.</title>
        <authorList>
            <person name="Hu S."/>
            <person name="Yuan S."/>
            <person name="Qu H."/>
            <person name="Jiang T."/>
            <person name="Zhou Y."/>
            <person name="Wang M."/>
            <person name="Ming D."/>
        </authorList>
    </citation>
    <scope>NUCLEOTIDE SEQUENCE [LARGE SCALE GENOMIC DNA]</scope>
    <source>
        <strain evidence="3 4">PR63039</strain>
    </source>
</reference>
<name>A0A0S7EDV8_9FLAO</name>
<dbReference type="RefSeq" id="WP_006257036.1">
    <property type="nucleotide sequence ID" value="NZ_BCMQ01000006.1"/>
</dbReference>
<dbReference type="InterPro" id="IPR011250">
    <property type="entry name" value="OMP/PagP_B-barrel"/>
</dbReference>
<dbReference type="AlphaFoldDB" id="A0A0S7EDV8"/>
<protein>
    <recommendedName>
        <fullName evidence="2">Outer membrane protein beta-barrel domain-containing protein</fullName>
    </recommendedName>
</protein>
<evidence type="ECO:0000259" key="2">
    <source>
        <dbReference type="Pfam" id="PF13505"/>
    </source>
</evidence>
<dbReference type="Gene3D" id="2.40.160.20">
    <property type="match status" value="1"/>
</dbReference>
<keyword evidence="1" id="KW-0732">Signal</keyword>
<dbReference type="eggNOG" id="COG3047">
    <property type="taxonomic scope" value="Bacteria"/>
</dbReference>
<dbReference type="EMBL" id="CP013690">
    <property type="protein sequence ID" value="ALU26431.1"/>
    <property type="molecule type" value="Genomic_DNA"/>
</dbReference>
<evidence type="ECO:0000256" key="1">
    <source>
        <dbReference type="ARBA" id="ARBA00022729"/>
    </source>
</evidence>
<proteinExistence type="predicted"/>
<dbReference type="KEGG" id="mod:AS202_09850"/>
<evidence type="ECO:0000313" key="4">
    <source>
        <dbReference type="Proteomes" id="UP000069030"/>
    </source>
</evidence>
<feature type="domain" description="Outer membrane protein beta-barrel" evidence="2">
    <location>
        <begin position="9"/>
        <end position="188"/>
    </location>
</feature>
<gene>
    <name evidence="3" type="ORF">AS202_09850</name>
</gene>
<sequence>MKKLVLSLVAVAAFGFTANAQETEKPTFGFQESNVFVEGAFQINDVTVKPKNGGSDIKTTEFNFTPKVGYMLSDKFAVGVELGFGKLGLNSFEGFDGIEDLKGDHVNTTYAGAFGRYYFLEVGRRFKTFAEVGIGYNEAKIRGGVADVKATGIKTGVTVGFNYFVTEKIALGFNMGDIFFYENYNVKAAGTKVATVSNTKSNLNIFNNFFDNAKFSLTYKF</sequence>